<evidence type="ECO:0000313" key="6">
    <source>
        <dbReference type="Proteomes" id="UP001597094"/>
    </source>
</evidence>
<dbReference type="EC" id="1.8.4.12" evidence="1"/>
<evidence type="ECO:0000259" key="4">
    <source>
        <dbReference type="PROSITE" id="PS51790"/>
    </source>
</evidence>
<keyword evidence="2 5" id="KW-0560">Oxidoreductase</keyword>
<dbReference type="GO" id="GO:0033743">
    <property type="term" value="F:peptide-methionine (R)-S-oxide reductase activity"/>
    <property type="evidence" value="ECO:0007669"/>
    <property type="project" value="UniProtKB-EC"/>
</dbReference>
<sequence>MGNMVRNQKINPKAQQENQGIYTCTTCGLALFEADKKFDVGSGFPSFWAQVGEHVTHNPLDTYGRHRTQLLCSQCEQHLGHLFADARTPTQVRYCINADAIELQAEN</sequence>
<comment type="caution">
    <text evidence="5">The sequence shown here is derived from an EMBL/GenBank/DDBJ whole genome shotgun (WGS) entry which is preliminary data.</text>
</comment>
<gene>
    <name evidence="5" type="ORF">ACFQ2O_04515</name>
</gene>
<feature type="domain" description="MsrB" evidence="4">
    <location>
        <begin position="1"/>
        <end position="106"/>
    </location>
</feature>
<dbReference type="EMBL" id="JBHTLD010000023">
    <property type="protein sequence ID" value="MFD1185462.1"/>
    <property type="molecule type" value="Genomic_DNA"/>
</dbReference>
<comment type="catalytic activity">
    <reaction evidence="3">
        <text>L-methionyl-[protein] + [thioredoxin]-disulfide + H2O = L-methionyl-(R)-S-oxide-[protein] + [thioredoxin]-dithiol</text>
        <dbReference type="Rhea" id="RHEA:24164"/>
        <dbReference type="Rhea" id="RHEA-COMP:10698"/>
        <dbReference type="Rhea" id="RHEA-COMP:10700"/>
        <dbReference type="Rhea" id="RHEA-COMP:12313"/>
        <dbReference type="Rhea" id="RHEA-COMP:12314"/>
        <dbReference type="ChEBI" id="CHEBI:15377"/>
        <dbReference type="ChEBI" id="CHEBI:16044"/>
        <dbReference type="ChEBI" id="CHEBI:29950"/>
        <dbReference type="ChEBI" id="CHEBI:45764"/>
        <dbReference type="ChEBI" id="CHEBI:50058"/>
        <dbReference type="EC" id="1.8.4.12"/>
    </reaction>
</comment>
<dbReference type="SUPFAM" id="SSF51316">
    <property type="entry name" value="Mss4-like"/>
    <property type="match status" value="1"/>
</dbReference>
<dbReference type="InterPro" id="IPR028427">
    <property type="entry name" value="Met_Sox_Rdtase_MsrB"/>
</dbReference>
<evidence type="ECO:0000256" key="2">
    <source>
        <dbReference type="ARBA" id="ARBA00023002"/>
    </source>
</evidence>
<evidence type="ECO:0000256" key="3">
    <source>
        <dbReference type="ARBA" id="ARBA00048488"/>
    </source>
</evidence>
<dbReference type="Pfam" id="PF01641">
    <property type="entry name" value="SelR"/>
    <property type="match status" value="1"/>
</dbReference>
<dbReference type="RefSeq" id="WP_377523216.1">
    <property type="nucleotide sequence ID" value="NZ_JBHTLD010000023.1"/>
</dbReference>
<accession>A0ABW3SLX7</accession>
<keyword evidence="6" id="KW-1185">Reference proteome</keyword>
<dbReference type="InterPro" id="IPR002579">
    <property type="entry name" value="Met_Sox_Rdtase_MsrB_dom"/>
</dbReference>
<dbReference type="PANTHER" id="PTHR10173">
    <property type="entry name" value="METHIONINE SULFOXIDE REDUCTASE"/>
    <property type="match status" value="1"/>
</dbReference>
<organism evidence="5 6">
    <name type="scientific">Pontibacter rugosus</name>
    <dbReference type="NCBI Taxonomy" id="1745966"/>
    <lineage>
        <taxon>Bacteria</taxon>
        <taxon>Pseudomonadati</taxon>
        <taxon>Bacteroidota</taxon>
        <taxon>Cytophagia</taxon>
        <taxon>Cytophagales</taxon>
        <taxon>Hymenobacteraceae</taxon>
        <taxon>Pontibacter</taxon>
    </lineage>
</organism>
<dbReference type="Gene3D" id="2.170.150.20">
    <property type="entry name" value="Peptide methionine sulfoxide reductase"/>
    <property type="match status" value="1"/>
</dbReference>
<name>A0ABW3SLX7_9BACT</name>
<dbReference type="PROSITE" id="PS51790">
    <property type="entry name" value="MSRB"/>
    <property type="match status" value="1"/>
</dbReference>
<dbReference type="PANTHER" id="PTHR10173:SF52">
    <property type="entry name" value="METHIONINE-R-SULFOXIDE REDUCTASE B1"/>
    <property type="match status" value="1"/>
</dbReference>
<evidence type="ECO:0000256" key="1">
    <source>
        <dbReference type="ARBA" id="ARBA00012499"/>
    </source>
</evidence>
<proteinExistence type="predicted"/>
<dbReference type="Proteomes" id="UP001597094">
    <property type="component" value="Unassembled WGS sequence"/>
</dbReference>
<protein>
    <recommendedName>
        <fullName evidence="1">peptide-methionine (R)-S-oxide reductase</fullName>
        <ecNumber evidence="1">1.8.4.12</ecNumber>
    </recommendedName>
</protein>
<reference evidence="6" key="1">
    <citation type="journal article" date="2019" name="Int. J. Syst. Evol. Microbiol.">
        <title>The Global Catalogue of Microorganisms (GCM) 10K type strain sequencing project: providing services to taxonomists for standard genome sequencing and annotation.</title>
        <authorList>
            <consortium name="The Broad Institute Genomics Platform"/>
            <consortium name="The Broad Institute Genome Sequencing Center for Infectious Disease"/>
            <person name="Wu L."/>
            <person name="Ma J."/>
        </authorList>
    </citation>
    <scope>NUCLEOTIDE SEQUENCE [LARGE SCALE GENOMIC DNA]</scope>
    <source>
        <strain evidence="6">JCM 31319</strain>
    </source>
</reference>
<dbReference type="InterPro" id="IPR011057">
    <property type="entry name" value="Mss4-like_sf"/>
</dbReference>
<evidence type="ECO:0000313" key="5">
    <source>
        <dbReference type="EMBL" id="MFD1185462.1"/>
    </source>
</evidence>